<dbReference type="EMBL" id="AMYB01000012">
    <property type="protein sequence ID" value="OAC97931.1"/>
    <property type="molecule type" value="Genomic_DNA"/>
</dbReference>
<organism evidence="10 11">
    <name type="scientific">Mucor lusitanicus CBS 277.49</name>
    <dbReference type="NCBI Taxonomy" id="747725"/>
    <lineage>
        <taxon>Eukaryota</taxon>
        <taxon>Fungi</taxon>
        <taxon>Fungi incertae sedis</taxon>
        <taxon>Mucoromycota</taxon>
        <taxon>Mucoromycotina</taxon>
        <taxon>Mucoromycetes</taxon>
        <taxon>Mucorales</taxon>
        <taxon>Mucorineae</taxon>
        <taxon>Mucoraceae</taxon>
        <taxon>Mucor</taxon>
    </lineage>
</organism>
<comment type="cofactor">
    <cofactor evidence="1 9">
        <name>pyridoxal 5'-phosphate</name>
        <dbReference type="ChEBI" id="CHEBI:597326"/>
    </cofactor>
</comment>
<proteinExistence type="inferred from homology"/>
<evidence type="ECO:0000313" key="11">
    <source>
        <dbReference type="Proteomes" id="UP000077051"/>
    </source>
</evidence>
<evidence type="ECO:0000256" key="5">
    <source>
        <dbReference type="ARBA" id="ARBA00022576"/>
    </source>
</evidence>
<dbReference type="InterPro" id="IPR010164">
    <property type="entry name" value="Orn_aminotrans"/>
</dbReference>
<evidence type="ECO:0000256" key="8">
    <source>
        <dbReference type="RuleBase" id="RU003560"/>
    </source>
</evidence>
<dbReference type="NCBIfam" id="TIGR01885">
    <property type="entry name" value="Orn_aminotrans"/>
    <property type="match status" value="1"/>
</dbReference>
<evidence type="ECO:0000256" key="2">
    <source>
        <dbReference type="ARBA" id="ARBA00004998"/>
    </source>
</evidence>
<dbReference type="InterPro" id="IPR049704">
    <property type="entry name" value="Aminotrans_3_PPA_site"/>
</dbReference>
<dbReference type="SUPFAM" id="SSF53383">
    <property type="entry name" value="PLP-dependent transferases"/>
    <property type="match status" value="1"/>
</dbReference>
<dbReference type="GO" id="GO:0004587">
    <property type="term" value="F:ornithine aminotransferase activity"/>
    <property type="evidence" value="ECO:0007669"/>
    <property type="project" value="UniProtKB-EC"/>
</dbReference>
<dbReference type="PIRSF" id="PIRSF000521">
    <property type="entry name" value="Transaminase_4ab_Lys_Orn"/>
    <property type="match status" value="1"/>
</dbReference>
<dbReference type="OrthoDB" id="10261433at2759"/>
<dbReference type="STRING" id="747725.A0A168GQJ8"/>
<dbReference type="GO" id="GO:0055129">
    <property type="term" value="P:L-proline biosynthetic process"/>
    <property type="evidence" value="ECO:0007669"/>
    <property type="project" value="UniProtKB-UniPathway"/>
</dbReference>
<dbReference type="PANTHER" id="PTHR11986">
    <property type="entry name" value="AMINOTRANSFERASE CLASS III"/>
    <property type="match status" value="1"/>
</dbReference>
<sequence length="326" mass="35248">MNTGAEAVETAIKLGRRWGYVKKGIPENKAIVLSCENNFHGRTVGVISMSTDPDSYAGFGPYLPLVGPVVPEAKTTIRYNNLEDLEKVLDIVGEQVAAFLVEPIQGEAGIMVPDDGYLKKAYELCKKHNVLFIADEIQTGLGRTGKMLCVDHDEIRPDVVLLGKALSGGVYPVSAVLADRDIMLCIKPGEHGSTYGGNPLGCAAAIAALDVIKEEKLVENAERLGQKFREELIKLNSPLIEAVRGRGLLNAIVIDQSKSERSAWELCLLLKARGLLAKPTHVNIIRLAPPLVITEEEMMQGVEIIAGALRDIATMKASDIPNELGC</sequence>
<dbReference type="InterPro" id="IPR015424">
    <property type="entry name" value="PyrdxlP-dep_Trfase"/>
</dbReference>
<dbReference type="UniPathway" id="UPA00098">
    <property type="reaction ID" value="UER00358"/>
</dbReference>
<dbReference type="PROSITE" id="PS00600">
    <property type="entry name" value="AA_TRANSFER_CLASS_3"/>
    <property type="match status" value="1"/>
</dbReference>
<evidence type="ECO:0000256" key="3">
    <source>
        <dbReference type="ARBA" id="ARBA00008954"/>
    </source>
</evidence>
<keyword evidence="6 9" id="KW-0808">Transferase</keyword>
<comment type="pathway">
    <text evidence="2 9">Amino-acid biosynthesis; L-proline biosynthesis; L-glutamate 5-semialdehyde from L-ornithine: step 1/1.</text>
</comment>
<comment type="similarity">
    <text evidence="3 8">Belongs to the class-III pyridoxal-phosphate-dependent aminotransferase family.</text>
</comment>
<dbReference type="VEuPathDB" id="FungiDB:MUCCIDRAFT_157538"/>
<name>A0A168GQJ8_MUCCL</name>
<dbReference type="PANTHER" id="PTHR11986:SF18">
    <property type="entry name" value="ORNITHINE AMINOTRANSFERASE, MITOCHONDRIAL"/>
    <property type="match status" value="1"/>
</dbReference>
<dbReference type="CDD" id="cd00610">
    <property type="entry name" value="OAT_like"/>
    <property type="match status" value="1"/>
</dbReference>
<evidence type="ECO:0000256" key="6">
    <source>
        <dbReference type="ARBA" id="ARBA00022679"/>
    </source>
</evidence>
<gene>
    <name evidence="10" type="ORF">MUCCIDRAFT_157538</name>
</gene>
<dbReference type="GO" id="GO:0010121">
    <property type="term" value="P:L-arginine catabolic process to proline via ornithine"/>
    <property type="evidence" value="ECO:0007669"/>
    <property type="project" value="TreeGrafter"/>
</dbReference>
<dbReference type="FunFam" id="3.40.640.10:FF:000011">
    <property type="entry name" value="Ornithine aminotransferase"/>
    <property type="match status" value="1"/>
</dbReference>
<evidence type="ECO:0000256" key="7">
    <source>
        <dbReference type="ARBA" id="ARBA00022898"/>
    </source>
</evidence>
<dbReference type="AlphaFoldDB" id="A0A168GQJ8"/>
<protein>
    <recommendedName>
        <fullName evidence="4 9">Ornithine aminotransferase</fullName>
        <ecNumber evidence="4 9">2.6.1.13</ecNumber>
    </recommendedName>
</protein>
<dbReference type="Proteomes" id="UP000077051">
    <property type="component" value="Unassembled WGS sequence"/>
</dbReference>
<comment type="caution">
    <text evidence="10">The sequence shown here is derived from an EMBL/GenBank/DDBJ whole genome shotgun (WGS) entry which is preliminary data.</text>
</comment>
<feature type="non-terminal residue" evidence="10">
    <location>
        <position position="1"/>
    </location>
</feature>
<accession>A0A168GQJ8</accession>
<dbReference type="InterPro" id="IPR050103">
    <property type="entry name" value="Class-III_PLP-dep_AT"/>
</dbReference>
<dbReference type="GO" id="GO:0019544">
    <property type="term" value="P:L-arginine catabolic process to L-glutamate"/>
    <property type="evidence" value="ECO:0007669"/>
    <property type="project" value="TreeGrafter"/>
</dbReference>
<dbReference type="InterPro" id="IPR015421">
    <property type="entry name" value="PyrdxlP-dep_Trfase_major"/>
</dbReference>
<reference evidence="10 11" key="1">
    <citation type="submission" date="2015-06" db="EMBL/GenBank/DDBJ databases">
        <title>Expansion of signal transduction pathways in fungi by whole-genome duplication.</title>
        <authorList>
            <consortium name="DOE Joint Genome Institute"/>
            <person name="Corrochano L.M."/>
            <person name="Kuo A."/>
            <person name="Marcet-Houben M."/>
            <person name="Polaino S."/>
            <person name="Salamov A."/>
            <person name="Villalobos J.M."/>
            <person name="Alvarez M.I."/>
            <person name="Avalos J."/>
            <person name="Benito E.P."/>
            <person name="Benoit I."/>
            <person name="Burger G."/>
            <person name="Camino L.P."/>
            <person name="Canovas D."/>
            <person name="Cerda-Olmedo E."/>
            <person name="Cheng J.-F."/>
            <person name="Dominguez A."/>
            <person name="Elias M."/>
            <person name="Eslava A.P."/>
            <person name="Glaser F."/>
            <person name="Grimwood J."/>
            <person name="Gutierrez G."/>
            <person name="Heitman J."/>
            <person name="Henrissat B."/>
            <person name="Iturriaga E.A."/>
            <person name="Lang B.F."/>
            <person name="Lavin J.L."/>
            <person name="Lee S."/>
            <person name="Li W."/>
            <person name="Lindquist E."/>
            <person name="Lopez-Garcia S."/>
            <person name="Luque E.M."/>
            <person name="Marcos A.T."/>
            <person name="Martin J."/>
            <person name="Mccluskey K."/>
            <person name="Medina H.R."/>
            <person name="Miralles-Duran A."/>
            <person name="Miyazaki A."/>
            <person name="Munoz-Torres E."/>
            <person name="Oguiza J.A."/>
            <person name="Ohm R."/>
            <person name="Olmedo M."/>
            <person name="Orejas M."/>
            <person name="Ortiz-Castellanos L."/>
            <person name="Pisabarro A.G."/>
            <person name="Rodriguez-Romero J."/>
            <person name="Ruiz-Herrera J."/>
            <person name="Ruiz-Vazquez R."/>
            <person name="Sanz C."/>
            <person name="Schackwitz W."/>
            <person name="Schmutz J."/>
            <person name="Shahriari M."/>
            <person name="Shelest E."/>
            <person name="Silva-Franco F."/>
            <person name="Soanes D."/>
            <person name="Syed K."/>
            <person name="Tagua V.G."/>
            <person name="Talbot N.J."/>
            <person name="Thon M."/>
            <person name="De Vries R.P."/>
            <person name="Wiebenga A."/>
            <person name="Yadav J.S."/>
            <person name="Braun E.L."/>
            <person name="Baker S."/>
            <person name="Garre V."/>
            <person name="Horwitz B."/>
            <person name="Torres-Martinez S."/>
            <person name="Idnurm A."/>
            <person name="Herrera-Estrella A."/>
            <person name="Gabaldon T."/>
            <person name="Grigoriev I.V."/>
        </authorList>
    </citation>
    <scope>NUCLEOTIDE SEQUENCE [LARGE SCALE GENOMIC DNA]</scope>
    <source>
        <strain evidence="10 11">CBS 277.49</strain>
    </source>
</reference>
<keyword evidence="5 9" id="KW-0032">Aminotransferase</keyword>
<dbReference type="InterPro" id="IPR015422">
    <property type="entry name" value="PyrdxlP-dep_Trfase_small"/>
</dbReference>
<comment type="catalytic activity">
    <reaction evidence="9">
        <text>a 2-oxocarboxylate + L-ornithine = L-glutamate 5-semialdehyde + an L-alpha-amino acid</text>
        <dbReference type="Rhea" id="RHEA:13877"/>
        <dbReference type="ChEBI" id="CHEBI:35179"/>
        <dbReference type="ChEBI" id="CHEBI:46911"/>
        <dbReference type="ChEBI" id="CHEBI:58066"/>
        <dbReference type="ChEBI" id="CHEBI:59869"/>
        <dbReference type="EC" id="2.6.1.13"/>
    </reaction>
</comment>
<evidence type="ECO:0000313" key="10">
    <source>
        <dbReference type="EMBL" id="OAC97931.1"/>
    </source>
</evidence>
<dbReference type="InterPro" id="IPR005814">
    <property type="entry name" value="Aminotrans_3"/>
</dbReference>
<dbReference type="FunFam" id="3.90.1150.10:FF:000152">
    <property type="entry name" value="Ornithine aminotransferase"/>
    <property type="match status" value="1"/>
</dbReference>
<keyword evidence="11" id="KW-1185">Reference proteome</keyword>
<dbReference type="GO" id="GO:0005737">
    <property type="term" value="C:cytoplasm"/>
    <property type="evidence" value="ECO:0007669"/>
    <property type="project" value="TreeGrafter"/>
</dbReference>
<keyword evidence="7 8" id="KW-0663">Pyridoxal phosphate</keyword>
<evidence type="ECO:0000256" key="4">
    <source>
        <dbReference type="ARBA" id="ARBA00012924"/>
    </source>
</evidence>
<dbReference type="EC" id="2.6.1.13" evidence="4 9"/>
<evidence type="ECO:0000256" key="9">
    <source>
        <dbReference type="RuleBase" id="RU365036"/>
    </source>
</evidence>
<dbReference type="GO" id="GO:0030170">
    <property type="term" value="F:pyridoxal phosphate binding"/>
    <property type="evidence" value="ECO:0007669"/>
    <property type="project" value="InterPro"/>
</dbReference>
<dbReference type="Pfam" id="PF00202">
    <property type="entry name" value="Aminotran_3"/>
    <property type="match status" value="1"/>
</dbReference>
<dbReference type="Gene3D" id="3.40.640.10">
    <property type="entry name" value="Type I PLP-dependent aspartate aminotransferase-like (Major domain)"/>
    <property type="match status" value="1"/>
</dbReference>
<dbReference type="Gene3D" id="3.90.1150.10">
    <property type="entry name" value="Aspartate Aminotransferase, domain 1"/>
    <property type="match status" value="1"/>
</dbReference>
<dbReference type="GO" id="GO:0042802">
    <property type="term" value="F:identical protein binding"/>
    <property type="evidence" value="ECO:0007669"/>
    <property type="project" value="TreeGrafter"/>
</dbReference>
<evidence type="ECO:0000256" key="1">
    <source>
        <dbReference type="ARBA" id="ARBA00001933"/>
    </source>
</evidence>